<dbReference type="InterPro" id="IPR057357">
    <property type="entry name" value="Znf-C2H2_ZFAND2A/B"/>
</dbReference>
<dbReference type="PANTHER" id="PTHR14677">
    <property type="entry name" value="ARSENITE INDUCUBLE RNA ASSOCIATED PROTEIN AIP-1-RELATED"/>
    <property type="match status" value="1"/>
</dbReference>
<sequence>MDHDDQMLSVGKQCGHQSCMLVDFLPFQCLHCQTSFCQEHFKVAAHNCPKYDAAKYNRVSPNCPLCNTVVSVRAGQDANEAVETHFLTDCSVMTGKVRAKAPVCARARCGKTLFAPIRCTKCNQQFCPAHRFPADHTCAPVLTASKQGGLTAGSRLLDLNTKASALNSKASAAGAKTVGAIKAAASAAQTSVARQAGPSTTSSSSNKKPIPVPAVFSKTDRALLPPPTKFEIQSSPEPVIRPLAKSSFVPPPIFASA</sequence>
<dbReference type="GO" id="GO:0008270">
    <property type="term" value="F:zinc ion binding"/>
    <property type="evidence" value="ECO:0007669"/>
    <property type="project" value="UniProtKB-KW"/>
</dbReference>
<dbReference type="GeneID" id="59347629"/>
<evidence type="ECO:0000313" key="9">
    <source>
        <dbReference type="Proteomes" id="UP000636479"/>
    </source>
</evidence>
<feature type="compositionally biased region" description="Low complexity" evidence="6">
    <location>
        <begin position="189"/>
        <end position="205"/>
    </location>
</feature>
<evidence type="ECO:0000256" key="2">
    <source>
        <dbReference type="ARBA" id="ARBA00022737"/>
    </source>
</evidence>
<dbReference type="Proteomes" id="UP000636479">
    <property type="component" value="Unassembled WGS sequence"/>
</dbReference>
<dbReference type="GO" id="GO:0005737">
    <property type="term" value="C:cytoplasm"/>
    <property type="evidence" value="ECO:0007669"/>
    <property type="project" value="TreeGrafter"/>
</dbReference>
<feature type="region of interest" description="Disordered" evidence="6">
    <location>
        <begin position="189"/>
        <end position="212"/>
    </location>
</feature>
<evidence type="ECO:0000256" key="5">
    <source>
        <dbReference type="PROSITE-ProRule" id="PRU00449"/>
    </source>
</evidence>
<comment type="caution">
    <text evidence="8">The sequence shown here is derived from an EMBL/GenBank/DDBJ whole genome shotgun (WGS) entry which is preliminary data.</text>
</comment>
<dbReference type="InterPro" id="IPR000058">
    <property type="entry name" value="Znf_AN1"/>
</dbReference>
<evidence type="ECO:0000256" key="4">
    <source>
        <dbReference type="ARBA" id="ARBA00022833"/>
    </source>
</evidence>
<dbReference type="PANTHER" id="PTHR14677:SF40">
    <property type="entry name" value="CDC48-ASSOCIATED UBIQUITIN-LIKE_ZINC FINGER PROTEIN 1"/>
    <property type="match status" value="1"/>
</dbReference>
<dbReference type="Pfam" id="PF25403">
    <property type="entry name" value="zf-C2H2_ZFAND2"/>
    <property type="match status" value="1"/>
</dbReference>
<dbReference type="PROSITE" id="PS51039">
    <property type="entry name" value="ZF_AN1"/>
    <property type="match status" value="1"/>
</dbReference>
<dbReference type="SUPFAM" id="SSF118310">
    <property type="entry name" value="AN1-like Zinc finger"/>
    <property type="match status" value="2"/>
</dbReference>
<proteinExistence type="predicted"/>
<keyword evidence="1" id="KW-0479">Metal-binding</keyword>
<evidence type="ECO:0000259" key="7">
    <source>
        <dbReference type="PROSITE" id="PS51039"/>
    </source>
</evidence>
<dbReference type="RefSeq" id="XP_037218355.1">
    <property type="nucleotide sequence ID" value="XM_037365113.1"/>
</dbReference>
<evidence type="ECO:0000256" key="6">
    <source>
        <dbReference type="SAM" id="MobiDB-lite"/>
    </source>
</evidence>
<dbReference type="AlphaFoldDB" id="A0A8H6VYZ4"/>
<dbReference type="InterPro" id="IPR035896">
    <property type="entry name" value="AN1-like_Znf"/>
</dbReference>
<dbReference type="Pfam" id="PF01428">
    <property type="entry name" value="zf-AN1"/>
    <property type="match status" value="2"/>
</dbReference>
<feature type="domain" description="AN1-type" evidence="7">
    <location>
        <begin position="98"/>
        <end position="146"/>
    </location>
</feature>
<keyword evidence="9" id="KW-1185">Reference proteome</keyword>
<dbReference type="EMBL" id="JACAZF010000007">
    <property type="protein sequence ID" value="KAF7298967.1"/>
    <property type="molecule type" value="Genomic_DNA"/>
</dbReference>
<reference evidence="8" key="1">
    <citation type="submission" date="2020-05" db="EMBL/GenBank/DDBJ databases">
        <title>Mycena genomes resolve the evolution of fungal bioluminescence.</title>
        <authorList>
            <person name="Tsai I.J."/>
        </authorList>
    </citation>
    <scope>NUCLEOTIDE SEQUENCE</scope>
    <source>
        <strain evidence="8">171206Taipei</strain>
    </source>
</reference>
<keyword evidence="2" id="KW-0677">Repeat</keyword>
<evidence type="ECO:0000313" key="8">
    <source>
        <dbReference type="EMBL" id="KAF7298967.1"/>
    </source>
</evidence>
<keyword evidence="3 5" id="KW-0863">Zinc-finger</keyword>
<evidence type="ECO:0000256" key="3">
    <source>
        <dbReference type="ARBA" id="ARBA00022771"/>
    </source>
</evidence>
<protein>
    <recommendedName>
        <fullName evidence="7">AN1-type domain-containing protein</fullName>
    </recommendedName>
</protein>
<name>A0A8H6VYZ4_9AGAR</name>
<dbReference type="SMART" id="SM00154">
    <property type="entry name" value="ZnF_AN1"/>
    <property type="match status" value="2"/>
</dbReference>
<dbReference type="Gene3D" id="4.10.1110.10">
    <property type="entry name" value="AN1-like Zinc finger"/>
    <property type="match status" value="2"/>
</dbReference>
<gene>
    <name evidence="8" type="ORF">MIND_00844800</name>
</gene>
<dbReference type="OrthoDB" id="431929at2759"/>
<keyword evidence="4" id="KW-0862">Zinc</keyword>
<organism evidence="8 9">
    <name type="scientific">Mycena indigotica</name>
    <dbReference type="NCBI Taxonomy" id="2126181"/>
    <lineage>
        <taxon>Eukaryota</taxon>
        <taxon>Fungi</taxon>
        <taxon>Dikarya</taxon>
        <taxon>Basidiomycota</taxon>
        <taxon>Agaricomycotina</taxon>
        <taxon>Agaricomycetes</taxon>
        <taxon>Agaricomycetidae</taxon>
        <taxon>Agaricales</taxon>
        <taxon>Marasmiineae</taxon>
        <taxon>Mycenaceae</taxon>
        <taxon>Mycena</taxon>
    </lineage>
</organism>
<evidence type="ECO:0000256" key="1">
    <source>
        <dbReference type="ARBA" id="ARBA00022723"/>
    </source>
</evidence>
<accession>A0A8H6VYZ4</accession>